<proteinExistence type="predicted"/>
<dbReference type="EMBL" id="CM031815">
    <property type="protein sequence ID" value="KAG6649125.1"/>
    <property type="molecule type" value="Genomic_DNA"/>
</dbReference>
<gene>
    <name evidence="1" type="ORF">CIPAW_07G191000</name>
</gene>
<keyword evidence="2" id="KW-1185">Reference proteome</keyword>
<dbReference type="Proteomes" id="UP000811609">
    <property type="component" value="Chromosome 7"/>
</dbReference>
<comment type="caution">
    <text evidence="1">The sequence shown here is derived from an EMBL/GenBank/DDBJ whole genome shotgun (WGS) entry which is preliminary data.</text>
</comment>
<sequence length="44" mass="4828">METRKVVPIIAAAASRMMILLPLSKSLLEMMPPKAVITIGFDRS</sequence>
<evidence type="ECO:0000313" key="2">
    <source>
        <dbReference type="Proteomes" id="UP000811609"/>
    </source>
</evidence>
<accession>A0A8T1Q120</accession>
<organism evidence="1 2">
    <name type="scientific">Carya illinoinensis</name>
    <name type="common">Pecan</name>
    <dbReference type="NCBI Taxonomy" id="32201"/>
    <lineage>
        <taxon>Eukaryota</taxon>
        <taxon>Viridiplantae</taxon>
        <taxon>Streptophyta</taxon>
        <taxon>Embryophyta</taxon>
        <taxon>Tracheophyta</taxon>
        <taxon>Spermatophyta</taxon>
        <taxon>Magnoliopsida</taxon>
        <taxon>eudicotyledons</taxon>
        <taxon>Gunneridae</taxon>
        <taxon>Pentapetalae</taxon>
        <taxon>rosids</taxon>
        <taxon>fabids</taxon>
        <taxon>Fagales</taxon>
        <taxon>Juglandaceae</taxon>
        <taxon>Carya</taxon>
    </lineage>
</organism>
<evidence type="ECO:0000313" key="1">
    <source>
        <dbReference type="EMBL" id="KAG6649125.1"/>
    </source>
</evidence>
<dbReference type="AlphaFoldDB" id="A0A8T1Q120"/>
<protein>
    <submittedName>
        <fullName evidence="1">Uncharacterized protein</fullName>
    </submittedName>
</protein>
<reference evidence="1" key="1">
    <citation type="submission" date="2020-12" db="EMBL/GenBank/DDBJ databases">
        <title>WGS assembly of Carya illinoinensis cv. Pawnee.</title>
        <authorList>
            <person name="Platts A."/>
            <person name="Shu S."/>
            <person name="Wright S."/>
            <person name="Barry K."/>
            <person name="Edger P."/>
            <person name="Pires J.C."/>
            <person name="Schmutz J."/>
        </authorList>
    </citation>
    <scope>NUCLEOTIDE SEQUENCE</scope>
    <source>
        <tissue evidence="1">Leaf</tissue>
    </source>
</reference>
<name>A0A8T1Q120_CARIL</name>